<evidence type="ECO:0000313" key="2">
    <source>
        <dbReference type="EMBL" id="TMS33307.1"/>
    </source>
</evidence>
<dbReference type="AlphaFoldDB" id="A0A4U8UMI4"/>
<feature type="region of interest" description="Disordered" evidence="1">
    <location>
        <begin position="1"/>
        <end position="57"/>
    </location>
</feature>
<reference evidence="2 3" key="1">
    <citation type="journal article" date="2015" name="Genome Biol.">
        <title>Comparative genomics of Steinernema reveals deeply conserved gene regulatory networks.</title>
        <authorList>
            <person name="Dillman A.R."/>
            <person name="Macchietto M."/>
            <person name="Porter C.F."/>
            <person name="Rogers A."/>
            <person name="Williams B."/>
            <person name="Antoshechkin I."/>
            <person name="Lee M.M."/>
            <person name="Goodwin Z."/>
            <person name="Lu X."/>
            <person name="Lewis E.E."/>
            <person name="Goodrich-Blair H."/>
            <person name="Stock S.P."/>
            <person name="Adams B.J."/>
            <person name="Sternberg P.W."/>
            <person name="Mortazavi A."/>
        </authorList>
    </citation>
    <scope>NUCLEOTIDE SEQUENCE [LARGE SCALE GENOMIC DNA]</scope>
    <source>
        <strain evidence="2 3">ALL</strain>
    </source>
</reference>
<evidence type="ECO:0000313" key="3">
    <source>
        <dbReference type="Proteomes" id="UP000298663"/>
    </source>
</evidence>
<accession>A0A4U8UMI4</accession>
<comment type="caution">
    <text evidence="2">The sequence shown here is derived from an EMBL/GenBank/DDBJ whole genome shotgun (WGS) entry which is preliminary data.</text>
</comment>
<organism evidence="2 3">
    <name type="scientific">Steinernema carpocapsae</name>
    <name type="common">Entomopathogenic nematode</name>
    <dbReference type="NCBI Taxonomy" id="34508"/>
    <lineage>
        <taxon>Eukaryota</taxon>
        <taxon>Metazoa</taxon>
        <taxon>Ecdysozoa</taxon>
        <taxon>Nematoda</taxon>
        <taxon>Chromadorea</taxon>
        <taxon>Rhabditida</taxon>
        <taxon>Tylenchina</taxon>
        <taxon>Panagrolaimomorpha</taxon>
        <taxon>Strongyloidoidea</taxon>
        <taxon>Steinernematidae</taxon>
        <taxon>Steinernema</taxon>
    </lineage>
</organism>
<feature type="compositionally biased region" description="Polar residues" evidence="1">
    <location>
        <begin position="157"/>
        <end position="166"/>
    </location>
</feature>
<evidence type="ECO:0000256" key="1">
    <source>
        <dbReference type="SAM" id="MobiDB-lite"/>
    </source>
</evidence>
<proteinExistence type="predicted"/>
<name>A0A4U8UMI4_STECR</name>
<reference evidence="2 3" key="2">
    <citation type="journal article" date="2019" name="G3 (Bethesda)">
        <title>Hybrid Assembly of the Genome of the Entomopathogenic Nematode Steinernema carpocapsae Identifies the X-Chromosome.</title>
        <authorList>
            <person name="Serra L."/>
            <person name="Macchietto M."/>
            <person name="Macias-Munoz A."/>
            <person name="McGill C.J."/>
            <person name="Rodriguez I.M."/>
            <person name="Rodriguez B."/>
            <person name="Murad R."/>
            <person name="Mortazavi A."/>
        </authorList>
    </citation>
    <scope>NUCLEOTIDE SEQUENCE [LARGE SCALE GENOMIC DNA]</scope>
    <source>
        <strain evidence="2 3">ALL</strain>
    </source>
</reference>
<feature type="compositionally biased region" description="Basic and acidic residues" evidence="1">
    <location>
        <begin position="17"/>
        <end position="31"/>
    </location>
</feature>
<sequence length="166" mass="18823">MDAEEPEELVLISPFEVKQEPVEPDDPRHPDYSPASDANEADDTNQDHDNHIQQDASDEDCIEQFDIQGLRLAEFTGVTVHRRDLYIGTRFHNYGQVKFLSADDLCRHFPEALFSFLSAFADAPLEMEVLPPASQVAEERSRTENNSTNPPRRRSGSGMQTRYKSA</sequence>
<dbReference type="Proteomes" id="UP000298663">
    <property type="component" value="Chromosome X"/>
</dbReference>
<feature type="region of interest" description="Disordered" evidence="1">
    <location>
        <begin position="132"/>
        <end position="166"/>
    </location>
</feature>
<gene>
    <name evidence="2" type="ORF">L596_001066</name>
</gene>
<protein>
    <submittedName>
        <fullName evidence="2">Uncharacterized protein</fullName>
    </submittedName>
</protein>
<dbReference type="EMBL" id="CM016762">
    <property type="protein sequence ID" value="TMS33307.1"/>
    <property type="molecule type" value="Genomic_DNA"/>
</dbReference>
<keyword evidence="3" id="KW-1185">Reference proteome</keyword>
<dbReference type="EMBL" id="AZBU02000001">
    <property type="protein sequence ID" value="TMS33307.1"/>
    <property type="molecule type" value="Genomic_DNA"/>
</dbReference>